<evidence type="ECO:0008006" key="9">
    <source>
        <dbReference type="Google" id="ProtNLM"/>
    </source>
</evidence>
<organism evidence="7 8">
    <name type="scientific">Stereocaulon virgatum</name>
    <dbReference type="NCBI Taxonomy" id="373712"/>
    <lineage>
        <taxon>Eukaryota</taxon>
        <taxon>Fungi</taxon>
        <taxon>Dikarya</taxon>
        <taxon>Ascomycota</taxon>
        <taxon>Pezizomycotina</taxon>
        <taxon>Lecanoromycetes</taxon>
        <taxon>OSLEUM clade</taxon>
        <taxon>Lecanoromycetidae</taxon>
        <taxon>Lecanorales</taxon>
        <taxon>Lecanorineae</taxon>
        <taxon>Stereocaulaceae</taxon>
        <taxon>Stereocaulon</taxon>
    </lineage>
</organism>
<keyword evidence="5" id="KW-0496">Mitochondrion</keyword>
<keyword evidence="4" id="KW-0256">Endoplasmic reticulum</keyword>
<comment type="caution">
    <text evidence="7">The sequence shown here is derived from an EMBL/GenBank/DDBJ whole genome shotgun (WGS) entry which is preliminary data.</text>
</comment>
<dbReference type="EMBL" id="JBEFKJ010000022">
    <property type="protein sequence ID" value="KAL2040082.1"/>
    <property type="molecule type" value="Genomic_DNA"/>
</dbReference>
<dbReference type="PANTHER" id="PTHR48182:SF2">
    <property type="entry name" value="PROTEIN SERAC1"/>
    <property type="match status" value="1"/>
</dbReference>
<sequence length="261" mass="29544">MVSEITLDGNDPLVDIFAVHALNSQRDRIWTFEGTKKGTNKDVLWLRDLLPARTRRARIWKWGCDSRTHSKSHQDHLIKKSLYEHGRDLVIDLDNERRASNSCQRPFVFVTHSLGGIVVKCHIGKSLLVSDPGFCRLPSVLTAIKDGYCGYMVALLHSNRMREGHLEKERSIKLFTYGIIFMGTPHQGGQGVSVGEVMLNVAKIQGHTSDDLLKHLEQHSEFLQQQLCEFTAISQDFDISFAYETKPTPIIGGTAKFIVRE</sequence>
<evidence type="ECO:0000256" key="5">
    <source>
        <dbReference type="ARBA" id="ARBA00023128"/>
    </source>
</evidence>
<keyword evidence="8" id="KW-1185">Reference proteome</keyword>
<keyword evidence="6" id="KW-0472">Membrane</keyword>
<proteinExistence type="predicted"/>
<gene>
    <name evidence="7" type="ORF">N7G274_006985</name>
</gene>
<dbReference type="PANTHER" id="PTHR48182">
    <property type="entry name" value="PROTEIN SERAC1"/>
    <property type="match status" value="1"/>
</dbReference>
<dbReference type="Proteomes" id="UP001590950">
    <property type="component" value="Unassembled WGS sequence"/>
</dbReference>
<evidence type="ECO:0000256" key="4">
    <source>
        <dbReference type="ARBA" id="ARBA00022824"/>
    </source>
</evidence>
<protein>
    <recommendedName>
        <fullName evidence="9">DUF676 domain-containing protein</fullName>
    </recommendedName>
</protein>
<reference evidence="7 8" key="1">
    <citation type="submission" date="2024-09" db="EMBL/GenBank/DDBJ databases">
        <title>Rethinking Asexuality: The Enigmatic Case of Functional Sexual Genes in Lepraria (Stereocaulaceae).</title>
        <authorList>
            <person name="Doellman M."/>
            <person name="Sun Y."/>
            <person name="Barcenas-Pena A."/>
            <person name="Lumbsch H.T."/>
            <person name="Grewe F."/>
        </authorList>
    </citation>
    <scope>NUCLEOTIDE SEQUENCE [LARGE SCALE GENOMIC DNA]</scope>
    <source>
        <strain evidence="7 8">Mercado 3170</strain>
    </source>
</reference>
<evidence type="ECO:0000313" key="8">
    <source>
        <dbReference type="Proteomes" id="UP001590950"/>
    </source>
</evidence>
<accession>A0ABR4A6R6</accession>
<name>A0ABR4A6R6_9LECA</name>
<evidence type="ECO:0000313" key="7">
    <source>
        <dbReference type="EMBL" id="KAL2040082.1"/>
    </source>
</evidence>
<evidence type="ECO:0000256" key="3">
    <source>
        <dbReference type="ARBA" id="ARBA00004370"/>
    </source>
</evidence>
<comment type="subcellular location">
    <subcellularLocation>
        <location evidence="2">Endoplasmic reticulum</location>
    </subcellularLocation>
    <subcellularLocation>
        <location evidence="3">Membrane</location>
    </subcellularLocation>
    <subcellularLocation>
        <location evidence="1">Mitochondrion</location>
    </subcellularLocation>
</comment>
<evidence type="ECO:0000256" key="6">
    <source>
        <dbReference type="ARBA" id="ARBA00023136"/>
    </source>
</evidence>
<evidence type="ECO:0000256" key="2">
    <source>
        <dbReference type="ARBA" id="ARBA00004240"/>
    </source>
</evidence>
<evidence type="ECO:0000256" key="1">
    <source>
        <dbReference type="ARBA" id="ARBA00004173"/>
    </source>
</evidence>
<dbReference type="InterPro" id="IPR052374">
    <property type="entry name" value="SERAC1"/>
</dbReference>